<dbReference type="PANTHER" id="PTHR46825:SF15">
    <property type="entry name" value="BETA-LACTAMASE-RELATED DOMAIN-CONTAINING PROTEIN"/>
    <property type="match status" value="1"/>
</dbReference>
<feature type="chain" id="PRO_5040129940" description="Beta-lactamase/transpeptidase-like protein" evidence="2">
    <location>
        <begin position="26"/>
        <end position="513"/>
    </location>
</feature>
<dbReference type="Pfam" id="PF11954">
    <property type="entry name" value="DUF3471"/>
    <property type="match status" value="1"/>
</dbReference>
<sequence>MHCSPILLFAATLSAAVSLAKVSTAAPRNITQKDFRLWTETIEKARTNVGVQGLSVAVVYKGETIYAQGFGKRNDKDPFTAETTASIASLTKAFTAAIVGELVAEGKADWLTPINEYVPEFKSKNPFMTAEINLVDVLSHRTGYPNLNYHWYSRTEGRSELIKKLRHVDPVAPLRTQWSYNNVMFSLAGEAAGRIDGKSWEEVVRDRILIPAGMTNTGFSIKTLVTRPNHALPYASKSFEAAQRGENYQIPPNTLPLNDPSSGDIFSNVIDLAKWAKIMLGEGKLNGKQVLHSTTIQTVTKGQMVLGNAAYGLGWVIQDKQGHRMIHHDGSYSGYRSYMTLFPDDDLAVMVMSNKKGGNAHTHVAAYLAEYILGLPKTKDWLFESLVKNDMAYYQQQAIESLERFFPLQVKNKPPTRKLEDFAGEWTNAYGAPVSLTVNSKGKLKYKVFGREGTLEHYHYDSFRLRNLHPTSPVVAFLTFMTGESGSVEILQMTVSEGTVVYTKPVVLGATQK</sequence>
<name>A0A9P6PYU1_9FUNG</name>
<dbReference type="PANTHER" id="PTHR46825">
    <property type="entry name" value="D-ALANYL-D-ALANINE-CARBOXYPEPTIDASE/ENDOPEPTIDASE AMPH"/>
    <property type="match status" value="1"/>
</dbReference>
<dbReference type="InterPro" id="IPR012338">
    <property type="entry name" value="Beta-lactam/transpept-like"/>
</dbReference>
<dbReference type="InterPro" id="IPR050491">
    <property type="entry name" value="AmpC-like"/>
</dbReference>
<dbReference type="Gene3D" id="2.40.128.600">
    <property type="match status" value="1"/>
</dbReference>
<organism evidence="5 6">
    <name type="scientific">Actinomortierella ambigua</name>
    <dbReference type="NCBI Taxonomy" id="1343610"/>
    <lineage>
        <taxon>Eukaryota</taxon>
        <taxon>Fungi</taxon>
        <taxon>Fungi incertae sedis</taxon>
        <taxon>Mucoromycota</taxon>
        <taxon>Mortierellomycotina</taxon>
        <taxon>Mortierellomycetes</taxon>
        <taxon>Mortierellales</taxon>
        <taxon>Mortierellaceae</taxon>
        <taxon>Actinomortierella</taxon>
    </lineage>
</organism>
<proteinExistence type="inferred from homology"/>
<evidence type="ECO:0000256" key="1">
    <source>
        <dbReference type="ARBA" id="ARBA00038215"/>
    </source>
</evidence>
<evidence type="ECO:0008006" key="7">
    <source>
        <dbReference type="Google" id="ProtNLM"/>
    </source>
</evidence>
<dbReference type="Pfam" id="PF00144">
    <property type="entry name" value="Beta-lactamase"/>
    <property type="match status" value="1"/>
</dbReference>
<gene>
    <name evidence="5" type="ORF">DFQ27_005394</name>
</gene>
<dbReference type="EMBL" id="JAAAJB010000384">
    <property type="protein sequence ID" value="KAG0256954.1"/>
    <property type="molecule type" value="Genomic_DNA"/>
</dbReference>
<evidence type="ECO:0000259" key="3">
    <source>
        <dbReference type="Pfam" id="PF00144"/>
    </source>
</evidence>
<comment type="similarity">
    <text evidence="1">Belongs to the peptidase S12 family.</text>
</comment>
<dbReference type="InterPro" id="IPR001466">
    <property type="entry name" value="Beta-lactam-related"/>
</dbReference>
<evidence type="ECO:0000313" key="5">
    <source>
        <dbReference type="EMBL" id="KAG0256954.1"/>
    </source>
</evidence>
<evidence type="ECO:0000256" key="2">
    <source>
        <dbReference type="SAM" id="SignalP"/>
    </source>
</evidence>
<dbReference type="Proteomes" id="UP000807716">
    <property type="component" value="Unassembled WGS sequence"/>
</dbReference>
<accession>A0A9P6PYU1</accession>
<dbReference type="SUPFAM" id="SSF56601">
    <property type="entry name" value="beta-lactamase/transpeptidase-like"/>
    <property type="match status" value="1"/>
</dbReference>
<dbReference type="AlphaFoldDB" id="A0A9P6PYU1"/>
<evidence type="ECO:0000259" key="4">
    <source>
        <dbReference type="Pfam" id="PF11954"/>
    </source>
</evidence>
<keyword evidence="6" id="KW-1185">Reference proteome</keyword>
<comment type="caution">
    <text evidence="5">The sequence shown here is derived from an EMBL/GenBank/DDBJ whole genome shotgun (WGS) entry which is preliminary data.</text>
</comment>
<dbReference type="OrthoDB" id="5946976at2759"/>
<feature type="signal peptide" evidence="2">
    <location>
        <begin position="1"/>
        <end position="25"/>
    </location>
</feature>
<feature type="domain" description="Peptidase S12 Pab87-related C-terminal" evidence="4">
    <location>
        <begin position="409"/>
        <end position="494"/>
    </location>
</feature>
<feature type="domain" description="Beta-lactamase-related" evidence="3">
    <location>
        <begin position="41"/>
        <end position="369"/>
    </location>
</feature>
<keyword evidence="2" id="KW-0732">Signal</keyword>
<protein>
    <recommendedName>
        <fullName evidence="7">Beta-lactamase/transpeptidase-like protein</fullName>
    </recommendedName>
</protein>
<evidence type="ECO:0000313" key="6">
    <source>
        <dbReference type="Proteomes" id="UP000807716"/>
    </source>
</evidence>
<reference evidence="5" key="1">
    <citation type="journal article" date="2020" name="Fungal Divers.">
        <title>Resolving the Mortierellaceae phylogeny through synthesis of multi-gene phylogenetics and phylogenomics.</title>
        <authorList>
            <person name="Vandepol N."/>
            <person name="Liber J."/>
            <person name="Desiro A."/>
            <person name="Na H."/>
            <person name="Kennedy M."/>
            <person name="Barry K."/>
            <person name="Grigoriev I.V."/>
            <person name="Miller A.N."/>
            <person name="O'Donnell K."/>
            <person name="Stajich J.E."/>
            <person name="Bonito G."/>
        </authorList>
    </citation>
    <scope>NUCLEOTIDE SEQUENCE</scope>
    <source>
        <strain evidence="5">BC1065</strain>
    </source>
</reference>
<dbReference type="InterPro" id="IPR021860">
    <property type="entry name" value="Peptidase_S12_Pab87-rel_C"/>
</dbReference>
<dbReference type="Gene3D" id="3.40.710.10">
    <property type="entry name" value="DD-peptidase/beta-lactamase superfamily"/>
    <property type="match status" value="1"/>
</dbReference>